<protein>
    <recommendedName>
        <fullName evidence="4">TonB-dependent receptor-like protein</fullName>
    </recommendedName>
</protein>
<accession>A0A3D9L2D1</accession>
<evidence type="ECO:0000256" key="1">
    <source>
        <dbReference type="SAM" id="SignalP"/>
    </source>
</evidence>
<dbReference type="Gene3D" id="2.170.130.10">
    <property type="entry name" value="TonB-dependent receptor, plug domain"/>
    <property type="match status" value="1"/>
</dbReference>
<dbReference type="OrthoDB" id="679547at2"/>
<comment type="caution">
    <text evidence="2">The sequence shown here is derived from an EMBL/GenBank/DDBJ whole genome shotgun (WGS) entry which is preliminary data.</text>
</comment>
<dbReference type="Proteomes" id="UP000256779">
    <property type="component" value="Unassembled WGS sequence"/>
</dbReference>
<dbReference type="SUPFAM" id="SSF56935">
    <property type="entry name" value="Porins"/>
    <property type="match status" value="1"/>
</dbReference>
<gene>
    <name evidence="2" type="ORF">C7460_11051</name>
</gene>
<name>A0A3D9L2D1_MARFU</name>
<evidence type="ECO:0008006" key="4">
    <source>
        <dbReference type="Google" id="ProtNLM"/>
    </source>
</evidence>
<sequence>MNQLKLLTTLLLICLQFGESQAQTPTIPDVEKIYLHTDRDQYAVGEDLWYKAYTTYAYTNALFDHSRVLYVELISPASEVVVRNVTHMQLGLGHGDMALLDTLGIEAGTYQLRAYTNWSRNFGQDYFFTKEIDIVDVREEVEVATNTTDNFLYDMELFPEGGSLVAGVASQVAFKATYANGKPCKVSGIVKTLEGEQVAEITTLHAGMGSFVLTPEAGKVYIAQVTDQHGNQQEWKLPEALPTGYTMSVMQHKGKHIVSIKTNAETLAANPGQLMAMSCTSRGITYVEGQQPLSTINHSFILPSSDLPEGIAFLTLRDADGRPHAERLIYVAKEHDVSLVVRTDQQTYATREKVQLNVELKTNGGTPAVGSFSLSVTDANIPGTVDVHEMNIASYFFLQSEIKGSVYNPGSYFDPENEQRLQQMDLLLLTQGWRDFLWKKLPTLPELPAYDLERDLQISGRLKRLIGNSPIPDTKINMLLTNKGKSLTIDETTDENGRFVFDDVMFKGNATLLLTNQDKYNRAKGHLSIDSMYAPSPKPQYRLIDQNYGSTEVEGFQEAVMKKHIEFQVPLEANTMLLEDLVVRGSKFNEEVNDGNESIYGTPDFAFEVTDKERRFSNIFIFLQFVVPGLTTTGKSVSFARGKPLILLDGAQVDMEVLATLLPTDIDRVETISNSAGGAVFGSQAANGVLALYTREGYTGDQSIARHSVSTQLRGYYDARVFYAPKYDTIAQTTEPDIRNTIYWNPYIQPDTTGQVTVSYYNSDVAAPVNVVLEGITNTGVPLVSRVQYEVNAVEGQ</sequence>
<dbReference type="RefSeq" id="WP_147302930.1">
    <property type="nucleotide sequence ID" value="NZ_QREG01000010.1"/>
</dbReference>
<feature type="signal peptide" evidence="1">
    <location>
        <begin position="1"/>
        <end position="22"/>
    </location>
</feature>
<evidence type="ECO:0000313" key="3">
    <source>
        <dbReference type="Proteomes" id="UP000256779"/>
    </source>
</evidence>
<feature type="chain" id="PRO_5017714447" description="TonB-dependent receptor-like protein" evidence="1">
    <location>
        <begin position="23"/>
        <end position="797"/>
    </location>
</feature>
<evidence type="ECO:0000313" key="2">
    <source>
        <dbReference type="EMBL" id="RED98379.1"/>
    </source>
</evidence>
<keyword evidence="1" id="KW-0732">Signal</keyword>
<dbReference type="EMBL" id="QREG01000010">
    <property type="protein sequence ID" value="RED98379.1"/>
    <property type="molecule type" value="Genomic_DNA"/>
</dbReference>
<organism evidence="2 3">
    <name type="scientific">Marinoscillum furvescens DSM 4134</name>
    <dbReference type="NCBI Taxonomy" id="1122208"/>
    <lineage>
        <taxon>Bacteria</taxon>
        <taxon>Pseudomonadati</taxon>
        <taxon>Bacteroidota</taxon>
        <taxon>Cytophagia</taxon>
        <taxon>Cytophagales</taxon>
        <taxon>Reichenbachiellaceae</taxon>
        <taxon>Marinoscillum</taxon>
    </lineage>
</organism>
<keyword evidence="3" id="KW-1185">Reference proteome</keyword>
<reference evidence="2 3" key="1">
    <citation type="submission" date="2018-07" db="EMBL/GenBank/DDBJ databases">
        <title>Genomic Encyclopedia of Type Strains, Phase IV (KMG-IV): sequencing the most valuable type-strain genomes for metagenomic binning, comparative biology and taxonomic classification.</title>
        <authorList>
            <person name="Goeker M."/>
        </authorList>
    </citation>
    <scope>NUCLEOTIDE SEQUENCE [LARGE SCALE GENOMIC DNA]</scope>
    <source>
        <strain evidence="2 3">DSM 4134</strain>
    </source>
</reference>
<proteinExistence type="predicted"/>
<dbReference type="AlphaFoldDB" id="A0A3D9L2D1"/>
<dbReference type="InterPro" id="IPR037066">
    <property type="entry name" value="Plug_dom_sf"/>
</dbReference>